<sequence length="341" mass="34807">MSAAPMYGYGYEEGRRAEVAALREVVAAMPGRTHLWPAGRPRVLLAGIGASHAALASPLYALRAAGLDVARTDCSDHPVAIGDVELVVALSQSGRSRETADLVTRFRAAGVDTLAVTNADTGPLREAAGAALTLGGFPDSRVSTVGFVVTYAALGMLADEAATGRIDDGWRRLPDLIEEAVSANDAVLADFAAGALASGSVDVVASAAQQTTAEAAALLLREGPLVPATAYGTRSYLHGPMDSAGADTAHLVIGDARELALARQLLEKPTAVLTVTDGTGVVPSGAVSVTVPTGLTGPQRALVEVCVLQALVSHTAAARGNPVDEIAFTREDTKIAALAEL</sequence>
<evidence type="ECO:0000256" key="2">
    <source>
        <dbReference type="ARBA" id="ARBA00012916"/>
    </source>
</evidence>
<evidence type="ECO:0000313" key="5">
    <source>
        <dbReference type="EMBL" id="GCD96062.1"/>
    </source>
</evidence>
<protein>
    <recommendedName>
        <fullName evidence="3">Glutamine--fructose-6-phosphate aminotransferase [isomerizing]</fullName>
        <ecNumber evidence="2">2.6.1.16</ecNumber>
    </recommendedName>
</protein>
<name>A0A401YN70_9ACTN</name>
<feature type="domain" description="SIS" evidence="4">
    <location>
        <begin position="26"/>
        <end position="167"/>
    </location>
</feature>
<comment type="catalytic activity">
    <reaction evidence="1">
        <text>D-fructose 6-phosphate + L-glutamine = D-glucosamine 6-phosphate + L-glutamate</text>
        <dbReference type="Rhea" id="RHEA:13237"/>
        <dbReference type="ChEBI" id="CHEBI:29985"/>
        <dbReference type="ChEBI" id="CHEBI:58359"/>
        <dbReference type="ChEBI" id="CHEBI:58725"/>
        <dbReference type="ChEBI" id="CHEBI:61527"/>
        <dbReference type="EC" id="2.6.1.16"/>
    </reaction>
</comment>
<dbReference type="SUPFAM" id="SSF53697">
    <property type="entry name" value="SIS domain"/>
    <property type="match status" value="1"/>
</dbReference>
<dbReference type="GO" id="GO:0006002">
    <property type="term" value="P:fructose 6-phosphate metabolic process"/>
    <property type="evidence" value="ECO:0007669"/>
    <property type="project" value="TreeGrafter"/>
</dbReference>
<dbReference type="RefSeq" id="WP_126638143.1">
    <property type="nucleotide sequence ID" value="NZ_BIFH01000019.1"/>
</dbReference>
<dbReference type="InterPro" id="IPR046348">
    <property type="entry name" value="SIS_dom_sf"/>
</dbReference>
<keyword evidence="6" id="KW-1185">Reference proteome</keyword>
<evidence type="ECO:0000259" key="4">
    <source>
        <dbReference type="PROSITE" id="PS51464"/>
    </source>
</evidence>
<dbReference type="GO" id="GO:0006487">
    <property type="term" value="P:protein N-linked glycosylation"/>
    <property type="evidence" value="ECO:0007669"/>
    <property type="project" value="TreeGrafter"/>
</dbReference>
<dbReference type="GO" id="GO:0004360">
    <property type="term" value="F:glutamine-fructose-6-phosphate transaminase (isomerizing) activity"/>
    <property type="evidence" value="ECO:0007669"/>
    <property type="project" value="UniProtKB-EC"/>
</dbReference>
<proteinExistence type="predicted"/>
<dbReference type="Pfam" id="PF01380">
    <property type="entry name" value="SIS"/>
    <property type="match status" value="1"/>
</dbReference>
<gene>
    <name evidence="5" type="ORF">EHYA_03746</name>
</gene>
<dbReference type="AlphaFoldDB" id="A0A401YN70"/>
<accession>A0A401YN70</accession>
<dbReference type="GO" id="GO:0006047">
    <property type="term" value="P:UDP-N-acetylglucosamine metabolic process"/>
    <property type="evidence" value="ECO:0007669"/>
    <property type="project" value="TreeGrafter"/>
</dbReference>
<dbReference type="InterPro" id="IPR001347">
    <property type="entry name" value="SIS_dom"/>
</dbReference>
<dbReference type="Proteomes" id="UP000286931">
    <property type="component" value="Unassembled WGS sequence"/>
</dbReference>
<dbReference type="PANTHER" id="PTHR10937">
    <property type="entry name" value="GLUCOSAMINE--FRUCTOSE-6-PHOSPHATE AMINOTRANSFERASE, ISOMERIZING"/>
    <property type="match status" value="1"/>
</dbReference>
<dbReference type="Gene3D" id="3.40.50.10490">
    <property type="entry name" value="Glucose-6-phosphate isomerase like protein, domain 1"/>
    <property type="match status" value="2"/>
</dbReference>
<dbReference type="GO" id="GO:0097367">
    <property type="term" value="F:carbohydrate derivative binding"/>
    <property type="evidence" value="ECO:0007669"/>
    <property type="project" value="InterPro"/>
</dbReference>
<dbReference type="PANTHER" id="PTHR10937:SF0">
    <property type="entry name" value="GLUTAMINE--FRUCTOSE-6-PHOSPHATE TRANSAMINASE (ISOMERIZING)"/>
    <property type="match status" value="1"/>
</dbReference>
<dbReference type="EMBL" id="BIFH01000019">
    <property type="protein sequence ID" value="GCD96062.1"/>
    <property type="molecule type" value="Genomic_DNA"/>
</dbReference>
<organism evidence="5 6">
    <name type="scientific">Embleya hyalina</name>
    <dbReference type="NCBI Taxonomy" id="516124"/>
    <lineage>
        <taxon>Bacteria</taxon>
        <taxon>Bacillati</taxon>
        <taxon>Actinomycetota</taxon>
        <taxon>Actinomycetes</taxon>
        <taxon>Kitasatosporales</taxon>
        <taxon>Streptomycetaceae</taxon>
        <taxon>Embleya</taxon>
    </lineage>
</organism>
<evidence type="ECO:0000313" key="6">
    <source>
        <dbReference type="Proteomes" id="UP000286931"/>
    </source>
</evidence>
<comment type="caution">
    <text evidence="5">The sequence shown here is derived from an EMBL/GenBank/DDBJ whole genome shotgun (WGS) entry which is preliminary data.</text>
</comment>
<reference evidence="5 6" key="1">
    <citation type="submission" date="2018-12" db="EMBL/GenBank/DDBJ databases">
        <title>Draft genome sequence of Embleya hyalina NBRC 13850T.</title>
        <authorList>
            <person name="Komaki H."/>
            <person name="Hosoyama A."/>
            <person name="Kimura A."/>
            <person name="Ichikawa N."/>
            <person name="Tamura T."/>
        </authorList>
    </citation>
    <scope>NUCLEOTIDE SEQUENCE [LARGE SCALE GENOMIC DNA]</scope>
    <source>
        <strain evidence="5 6">NBRC 13850</strain>
    </source>
</reference>
<dbReference type="OrthoDB" id="3808774at2"/>
<dbReference type="EC" id="2.6.1.16" evidence="2"/>
<evidence type="ECO:0000256" key="3">
    <source>
        <dbReference type="ARBA" id="ARBA00016090"/>
    </source>
</evidence>
<evidence type="ECO:0000256" key="1">
    <source>
        <dbReference type="ARBA" id="ARBA00001031"/>
    </source>
</evidence>
<dbReference type="PROSITE" id="PS51464">
    <property type="entry name" value="SIS"/>
    <property type="match status" value="1"/>
</dbReference>